<dbReference type="EMBL" id="KN838826">
    <property type="protein sequence ID" value="KIJ93760.1"/>
    <property type="molecule type" value="Genomic_DNA"/>
</dbReference>
<keyword evidence="2" id="KW-1185">Reference proteome</keyword>
<sequence length="97" mass="10714">MPLHAVTEGNIMTNHYNDPGAQPLMLPVDPVLVDPEIGMEPLLRPVVSSPQQVSASKKRRRKAVGKFVCQLCSQDFTAKHNLQSQPSISFSLSFSRL</sequence>
<dbReference type="Proteomes" id="UP000054477">
    <property type="component" value="Unassembled WGS sequence"/>
</dbReference>
<dbReference type="OrthoDB" id="3437960at2759"/>
<dbReference type="AlphaFoldDB" id="A0A0C9WR22"/>
<dbReference type="HOGENOM" id="CLU_2483674_0_0_1"/>
<organism evidence="1 2">
    <name type="scientific">Laccaria amethystina LaAM-08-1</name>
    <dbReference type="NCBI Taxonomy" id="1095629"/>
    <lineage>
        <taxon>Eukaryota</taxon>
        <taxon>Fungi</taxon>
        <taxon>Dikarya</taxon>
        <taxon>Basidiomycota</taxon>
        <taxon>Agaricomycotina</taxon>
        <taxon>Agaricomycetes</taxon>
        <taxon>Agaricomycetidae</taxon>
        <taxon>Agaricales</taxon>
        <taxon>Agaricineae</taxon>
        <taxon>Hydnangiaceae</taxon>
        <taxon>Laccaria</taxon>
    </lineage>
</organism>
<name>A0A0C9WR22_9AGAR</name>
<reference evidence="2" key="2">
    <citation type="submission" date="2015-01" db="EMBL/GenBank/DDBJ databases">
        <title>Evolutionary Origins and Diversification of the Mycorrhizal Mutualists.</title>
        <authorList>
            <consortium name="DOE Joint Genome Institute"/>
            <consortium name="Mycorrhizal Genomics Consortium"/>
            <person name="Kohler A."/>
            <person name="Kuo A."/>
            <person name="Nagy L.G."/>
            <person name="Floudas D."/>
            <person name="Copeland A."/>
            <person name="Barry K.W."/>
            <person name="Cichocki N."/>
            <person name="Veneault-Fourrey C."/>
            <person name="LaButti K."/>
            <person name="Lindquist E.A."/>
            <person name="Lipzen A."/>
            <person name="Lundell T."/>
            <person name="Morin E."/>
            <person name="Murat C."/>
            <person name="Riley R."/>
            <person name="Ohm R."/>
            <person name="Sun H."/>
            <person name="Tunlid A."/>
            <person name="Henrissat B."/>
            <person name="Grigoriev I.V."/>
            <person name="Hibbett D.S."/>
            <person name="Martin F."/>
        </authorList>
    </citation>
    <scope>NUCLEOTIDE SEQUENCE [LARGE SCALE GENOMIC DNA]</scope>
    <source>
        <strain evidence="2">LaAM-08-1</strain>
    </source>
</reference>
<gene>
    <name evidence="1" type="ORF">K443DRAFT_380199</name>
</gene>
<evidence type="ECO:0000313" key="2">
    <source>
        <dbReference type="Proteomes" id="UP000054477"/>
    </source>
</evidence>
<protein>
    <submittedName>
        <fullName evidence="1">Uncharacterized protein</fullName>
    </submittedName>
</protein>
<evidence type="ECO:0000313" key="1">
    <source>
        <dbReference type="EMBL" id="KIJ93760.1"/>
    </source>
</evidence>
<proteinExistence type="predicted"/>
<reference evidence="1 2" key="1">
    <citation type="submission" date="2014-04" db="EMBL/GenBank/DDBJ databases">
        <authorList>
            <consortium name="DOE Joint Genome Institute"/>
            <person name="Kuo A."/>
            <person name="Kohler A."/>
            <person name="Nagy L.G."/>
            <person name="Floudas D."/>
            <person name="Copeland A."/>
            <person name="Barry K.W."/>
            <person name="Cichocki N."/>
            <person name="Veneault-Fourrey C."/>
            <person name="LaButti K."/>
            <person name="Lindquist E.A."/>
            <person name="Lipzen A."/>
            <person name="Lundell T."/>
            <person name="Morin E."/>
            <person name="Murat C."/>
            <person name="Sun H."/>
            <person name="Tunlid A."/>
            <person name="Henrissat B."/>
            <person name="Grigoriev I.V."/>
            <person name="Hibbett D.S."/>
            <person name="Martin F."/>
            <person name="Nordberg H.P."/>
            <person name="Cantor M.N."/>
            <person name="Hua S.X."/>
        </authorList>
    </citation>
    <scope>NUCLEOTIDE SEQUENCE [LARGE SCALE GENOMIC DNA]</scope>
    <source>
        <strain evidence="1 2">LaAM-08-1</strain>
    </source>
</reference>
<accession>A0A0C9WR22</accession>